<evidence type="ECO:0000256" key="1">
    <source>
        <dbReference type="SAM" id="MobiDB-lite"/>
    </source>
</evidence>
<sequence>MNLFETECVPISNVTLAVEVVSPGSRSQDRVLKPAQYAAAKVPYFWRAELERDNHLAVHEYWLNADTRYGHEGGTTDDASLRRPVVLHGELGQPGAVGPGAGPRPVEGACARRHGCSRGD</sequence>
<keyword evidence="3" id="KW-0540">Nuclease</keyword>
<accession>A0A367EJY4</accession>
<dbReference type="SUPFAM" id="SSF52980">
    <property type="entry name" value="Restriction endonuclease-like"/>
    <property type="match status" value="1"/>
</dbReference>
<feature type="region of interest" description="Disordered" evidence="1">
    <location>
        <begin position="90"/>
        <end position="120"/>
    </location>
</feature>
<dbReference type="InterPro" id="IPR008538">
    <property type="entry name" value="Uma2"/>
</dbReference>
<dbReference type="Pfam" id="PF05685">
    <property type="entry name" value="Uma2"/>
    <property type="match status" value="1"/>
</dbReference>
<protein>
    <submittedName>
        <fullName evidence="3">Uma2 family endonuclease</fullName>
    </submittedName>
</protein>
<reference evidence="3 4" key="1">
    <citation type="submission" date="2018-06" db="EMBL/GenBank/DDBJ databases">
        <title>Streptomyces reniochalinae sp. nov. and Streptomyces diacarnus sp. nov. from marine sponges.</title>
        <authorList>
            <person name="Li L."/>
        </authorList>
    </citation>
    <scope>NUCLEOTIDE SEQUENCE [LARGE SCALE GENOMIC DNA]</scope>
    <source>
        <strain evidence="3 4">LHW50302</strain>
    </source>
</reference>
<dbReference type="InterPro" id="IPR011335">
    <property type="entry name" value="Restrct_endonuc-II-like"/>
</dbReference>
<keyword evidence="3" id="KW-0378">Hydrolase</keyword>
<organism evidence="3 4">
    <name type="scientific">Streptomyces reniochalinae</name>
    <dbReference type="NCBI Taxonomy" id="2250578"/>
    <lineage>
        <taxon>Bacteria</taxon>
        <taxon>Bacillati</taxon>
        <taxon>Actinomycetota</taxon>
        <taxon>Actinomycetes</taxon>
        <taxon>Kitasatosporales</taxon>
        <taxon>Streptomycetaceae</taxon>
        <taxon>Streptomyces</taxon>
    </lineage>
</organism>
<evidence type="ECO:0000259" key="2">
    <source>
        <dbReference type="Pfam" id="PF05685"/>
    </source>
</evidence>
<name>A0A367EJY4_9ACTN</name>
<dbReference type="GO" id="GO:0004519">
    <property type="term" value="F:endonuclease activity"/>
    <property type="evidence" value="ECO:0007669"/>
    <property type="project" value="UniProtKB-KW"/>
</dbReference>
<dbReference type="Gene3D" id="3.90.1570.10">
    <property type="entry name" value="tt1808, chain A"/>
    <property type="match status" value="1"/>
</dbReference>
<dbReference type="InterPro" id="IPR012296">
    <property type="entry name" value="Nuclease_put_TT1808"/>
</dbReference>
<keyword evidence="4" id="KW-1185">Reference proteome</keyword>
<dbReference type="OrthoDB" id="5524117at2"/>
<dbReference type="CDD" id="cd06260">
    <property type="entry name" value="DUF820-like"/>
    <property type="match status" value="1"/>
</dbReference>
<comment type="caution">
    <text evidence="3">The sequence shown here is derived from an EMBL/GenBank/DDBJ whole genome shotgun (WGS) entry which is preliminary data.</text>
</comment>
<evidence type="ECO:0000313" key="3">
    <source>
        <dbReference type="EMBL" id="RCG18022.1"/>
    </source>
</evidence>
<evidence type="ECO:0000313" key="4">
    <source>
        <dbReference type="Proteomes" id="UP000253507"/>
    </source>
</evidence>
<feature type="domain" description="Putative restriction endonuclease" evidence="2">
    <location>
        <begin position="12"/>
        <end position="53"/>
    </location>
</feature>
<dbReference type="Proteomes" id="UP000253507">
    <property type="component" value="Unassembled WGS sequence"/>
</dbReference>
<dbReference type="AlphaFoldDB" id="A0A367EJY4"/>
<gene>
    <name evidence="3" type="ORF">DQ392_15215</name>
</gene>
<keyword evidence="3" id="KW-0255">Endonuclease</keyword>
<dbReference type="EMBL" id="QOIM01000034">
    <property type="protein sequence ID" value="RCG18022.1"/>
    <property type="molecule type" value="Genomic_DNA"/>
</dbReference>
<proteinExistence type="predicted"/>
<feature type="compositionally biased region" description="Basic residues" evidence="1">
    <location>
        <begin position="111"/>
        <end position="120"/>
    </location>
</feature>